<accession>A0A508TPW1</accession>
<comment type="caution">
    <text evidence="2">The sequence shown here is derived from an EMBL/GenBank/DDBJ whole genome shotgun (WGS) entry which is preliminary data.</text>
</comment>
<proteinExistence type="predicted"/>
<dbReference type="AlphaFoldDB" id="A0A508TPW1"/>
<dbReference type="Proteomes" id="UP000328092">
    <property type="component" value="Unassembled WGS sequence"/>
</dbReference>
<evidence type="ECO:0000313" key="3">
    <source>
        <dbReference type="Proteomes" id="UP000328092"/>
    </source>
</evidence>
<name>A0A508TPW1_9BRAD</name>
<feature type="region of interest" description="Disordered" evidence="1">
    <location>
        <begin position="1"/>
        <end position="20"/>
    </location>
</feature>
<dbReference type="EMBL" id="CAADFC020000028">
    <property type="protein sequence ID" value="VIO76380.1"/>
    <property type="molecule type" value="Genomic_DNA"/>
</dbReference>
<sequence>MGIVHCPKTAAPDRLPADMTSQEGPALHALATAIQLANSKKIPIVVIDPDNLWNAEWGDLWRYEEEA</sequence>
<organism evidence="2 3">
    <name type="scientific">Bradyrhizobium ivorense</name>
    <dbReference type="NCBI Taxonomy" id="2511166"/>
    <lineage>
        <taxon>Bacteria</taxon>
        <taxon>Pseudomonadati</taxon>
        <taxon>Pseudomonadota</taxon>
        <taxon>Alphaproteobacteria</taxon>
        <taxon>Hyphomicrobiales</taxon>
        <taxon>Nitrobacteraceae</taxon>
        <taxon>Bradyrhizobium</taxon>
    </lineage>
</organism>
<protein>
    <submittedName>
        <fullName evidence="2">Uncharacterized protein</fullName>
    </submittedName>
</protein>
<gene>
    <name evidence="2" type="ORF">CI1B_63850</name>
</gene>
<keyword evidence="3" id="KW-1185">Reference proteome</keyword>
<evidence type="ECO:0000313" key="2">
    <source>
        <dbReference type="EMBL" id="VIO76380.1"/>
    </source>
</evidence>
<reference evidence="2" key="1">
    <citation type="submission" date="2019-02" db="EMBL/GenBank/DDBJ databases">
        <authorList>
            <person name="Pothier F.J."/>
        </authorList>
    </citation>
    <scope>NUCLEOTIDE SEQUENCE</scope>
    <source>
        <strain evidence="2">CI-1B</strain>
    </source>
</reference>
<evidence type="ECO:0000256" key="1">
    <source>
        <dbReference type="SAM" id="MobiDB-lite"/>
    </source>
</evidence>